<dbReference type="Gene3D" id="3.40.630.30">
    <property type="match status" value="1"/>
</dbReference>
<sequence length="224" mass="24265">MPFLTPLAPLTLTGELVELRPLDPADHDGLVAAVEDGEIWRLEYTRVPAPQEMAAEIDRRLALADAGLMLPFTTVRRGRDGAEDTVIGMTTLCNVEEAHRRVEIGYTWNARSAQRSGTNTESKLLLFHHAFDVLGAVVVQFHTDARNLPSQKAIERLGARRDGVLRSDTTMPDGYVRDTVVYSVIAAEWPAVRAGLEARLEAGAIAAARPAVTSASPTTTADPA</sequence>
<gene>
    <name evidence="2" type="ORF">C8046_12420</name>
</gene>
<evidence type="ECO:0000259" key="1">
    <source>
        <dbReference type="Pfam" id="PF13302"/>
    </source>
</evidence>
<dbReference type="OrthoDB" id="9795199at2"/>
<name>A0A2U1ZWI1_9MICO</name>
<keyword evidence="3" id="KW-1185">Reference proteome</keyword>
<comment type="caution">
    <text evidence="2">The sequence shown here is derived from an EMBL/GenBank/DDBJ whole genome shotgun (WGS) entry which is preliminary data.</text>
</comment>
<dbReference type="InterPro" id="IPR000182">
    <property type="entry name" value="GNAT_dom"/>
</dbReference>
<dbReference type="Proteomes" id="UP000245166">
    <property type="component" value="Unassembled WGS sequence"/>
</dbReference>
<dbReference type="RefSeq" id="WP_109229726.1">
    <property type="nucleotide sequence ID" value="NZ_PYHR01000002.1"/>
</dbReference>
<dbReference type="SUPFAM" id="SSF55729">
    <property type="entry name" value="Acyl-CoA N-acyltransferases (Nat)"/>
    <property type="match status" value="1"/>
</dbReference>
<dbReference type="EMBL" id="PYHR01000002">
    <property type="protein sequence ID" value="PWD51345.1"/>
    <property type="molecule type" value="Genomic_DNA"/>
</dbReference>
<protein>
    <submittedName>
        <fullName evidence="2">N-acetyltransferase</fullName>
    </submittedName>
</protein>
<reference evidence="2 3" key="1">
    <citation type="submission" date="2018-03" db="EMBL/GenBank/DDBJ databases">
        <title>Genome assembly of novel Miniimonas species PCH200.</title>
        <authorList>
            <person name="Thakur V."/>
            <person name="Kumar V."/>
            <person name="Singh D."/>
        </authorList>
    </citation>
    <scope>NUCLEOTIDE SEQUENCE [LARGE SCALE GENOMIC DNA]</scope>
    <source>
        <strain evidence="2 3">PCH200</strain>
    </source>
</reference>
<dbReference type="InterPro" id="IPR016181">
    <property type="entry name" value="Acyl_CoA_acyltransferase"/>
</dbReference>
<organism evidence="2 3">
    <name type="scientific">Serinibacter arcticus</name>
    <dbReference type="NCBI Taxonomy" id="1655435"/>
    <lineage>
        <taxon>Bacteria</taxon>
        <taxon>Bacillati</taxon>
        <taxon>Actinomycetota</taxon>
        <taxon>Actinomycetes</taxon>
        <taxon>Micrococcales</taxon>
        <taxon>Beutenbergiaceae</taxon>
        <taxon>Serinibacter</taxon>
    </lineage>
</organism>
<evidence type="ECO:0000313" key="3">
    <source>
        <dbReference type="Proteomes" id="UP000245166"/>
    </source>
</evidence>
<accession>A0A2U1ZWI1</accession>
<proteinExistence type="predicted"/>
<dbReference type="PANTHER" id="PTHR43610:SF1">
    <property type="entry name" value="N-ACETYLTRANSFERASE DOMAIN-CONTAINING PROTEIN"/>
    <property type="match status" value="1"/>
</dbReference>
<dbReference type="GO" id="GO:0016747">
    <property type="term" value="F:acyltransferase activity, transferring groups other than amino-acyl groups"/>
    <property type="evidence" value="ECO:0007669"/>
    <property type="project" value="InterPro"/>
</dbReference>
<evidence type="ECO:0000313" key="2">
    <source>
        <dbReference type="EMBL" id="PWD51345.1"/>
    </source>
</evidence>
<dbReference type="AlphaFoldDB" id="A0A2U1ZWI1"/>
<feature type="domain" description="N-acetyltransferase" evidence="1">
    <location>
        <begin position="18"/>
        <end position="160"/>
    </location>
</feature>
<dbReference type="PANTHER" id="PTHR43610">
    <property type="entry name" value="BLL6696 PROTEIN"/>
    <property type="match status" value="1"/>
</dbReference>
<dbReference type="Pfam" id="PF13302">
    <property type="entry name" value="Acetyltransf_3"/>
    <property type="match status" value="1"/>
</dbReference>